<dbReference type="Gene3D" id="3.40.710.10">
    <property type="entry name" value="DD-peptidase/beta-lactamase superfamily"/>
    <property type="match status" value="1"/>
</dbReference>
<dbReference type="Pfam" id="PF00144">
    <property type="entry name" value="Beta-lactamase"/>
    <property type="match status" value="1"/>
</dbReference>
<evidence type="ECO:0000313" key="5">
    <source>
        <dbReference type="Proteomes" id="UP001499930"/>
    </source>
</evidence>
<evidence type="ECO:0000256" key="2">
    <source>
        <dbReference type="SAM" id="SignalP"/>
    </source>
</evidence>
<dbReference type="InterPro" id="IPR012338">
    <property type="entry name" value="Beta-lactam/transpept-like"/>
</dbReference>
<keyword evidence="5" id="KW-1185">Reference proteome</keyword>
<accession>A0ABP6L7J8</accession>
<protein>
    <submittedName>
        <fullName evidence="4">Serine hydrolase domain-containing protein</fullName>
    </submittedName>
</protein>
<reference evidence="5" key="1">
    <citation type="journal article" date="2019" name="Int. J. Syst. Evol. Microbiol.">
        <title>The Global Catalogue of Microorganisms (GCM) 10K type strain sequencing project: providing services to taxonomists for standard genome sequencing and annotation.</title>
        <authorList>
            <consortium name="The Broad Institute Genomics Platform"/>
            <consortium name="The Broad Institute Genome Sequencing Center for Infectious Disease"/>
            <person name="Wu L."/>
            <person name="Ma J."/>
        </authorList>
    </citation>
    <scope>NUCLEOTIDE SEQUENCE [LARGE SCALE GENOMIC DNA]</scope>
    <source>
        <strain evidence="5">JCM 3106</strain>
    </source>
</reference>
<name>A0ABP6L7J8_9ACTN</name>
<feature type="domain" description="Beta-lactamase-related" evidence="3">
    <location>
        <begin position="86"/>
        <end position="400"/>
    </location>
</feature>
<feature type="compositionally biased region" description="Low complexity" evidence="1">
    <location>
        <begin position="37"/>
        <end position="60"/>
    </location>
</feature>
<keyword evidence="4" id="KW-0378">Hydrolase</keyword>
<dbReference type="SUPFAM" id="SSF56601">
    <property type="entry name" value="beta-lactamase/transpeptidase-like"/>
    <property type="match status" value="1"/>
</dbReference>
<dbReference type="InterPro" id="IPR001466">
    <property type="entry name" value="Beta-lactam-related"/>
</dbReference>
<feature type="region of interest" description="Disordered" evidence="1">
    <location>
        <begin position="37"/>
        <end position="69"/>
    </location>
</feature>
<dbReference type="Proteomes" id="UP001499930">
    <property type="component" value="Unassembled WGS sequence"/>
</dbReference>
<feature type="chain" id="PRO_5046338978" evidence="2">
    <location>
        <begin position="40"/>
        <end position="457"/>
    </location>
</feature>
<gene>
    <name evidence="4" type="ORF">GCM10017559_71710</name>
</gene>
<dbReference type="RefSeq" id="WP_344904667.1">
    <property type="nucleotide sequence ID" value="NZ_BAAAWD010000021.1"/>
</dbReference>
<keyword evidence="2" id="KW-0732">Signal</keyword>
<dbReference type="InterPro" id="IPR050491">
    <property type="entry name" value="AmpC-like"/>
</dbReference>
<dbReference type="PANTHER" id="PTHR46825:SF7">
    <property type="entry name" value="D-ALANYL-D-ALANINE CARBOXYPEPTIDASE"/>
    <property type="match status" value="1"/>
</dbReference>
<feature type="signal peptide" evidence="2">
    <location>
        <begin position="1"/>
        <end position="39"/>
    </location>
</feature>
<sequence>MITLAGPPHRGRTHRGRTIAGLGLSAVLLTCAAAPPASAGPGPAGPAAPTGSEPAPTTGSATAPSGEAGRAALDREALRSTVRAVHEAGMYGSYSAVRDGGERWNGAAGVADVRTRRPVHPRMLHRVGSITKTFTAVAILQQVERGRVELDAPVARYLPGLLPQDLAGTVTVRMLLNHTSGIGDYVAGAFPSFVQLSSRSLDEHRFRRIAPQELVRLGLAAPRTGEPGQNWSYSNTNYVIAGLLLEKVTGTGAERYITREVIRRAGLRDTSFPRTPFVPGPHSKAYEALYGYIDPPRDYSVYDMSWGTTAGAIVSTMDDLNRFYRVLLGGGLLSPAQLDQMRTTVPVPDGQGGVAMHYGLGIYAQDTPCGRFWGHDGAVFGMGTVSLSSPDGRRQISYGFNLMKYQRLNENGYPMPHAIDAAMGAHFERALCGSAATAARGPGWPSLLPTQQVLVKR</sequence>
<dbReference type="EMBL" id="BAAAWD010000021">
    <property type="protein sequence ID" value="GAA3033887.1"/>
    <property type="molecule type" value="Genomic_DNA"/>
</dbReference>
<proteinExistence type="predicted"/>
<evidence type="ECO:0000259" key="3">
    <source>
        <dbReference type="Pfam" id="PF00144"/>
    </source>
</evidence>
<organism evidence="4 5">
    <name type="scientific">Streptosporangium longisporum</name>
    <dbReference type="NCBI Taxonomy" id="46187"/>
    <lineage>
        <taxon>Bacteria</taxon>
        <taxon>Bacillati</taxon>
        <taxon>Actinomycetota</taxon>
        <taxon>Actinomycetes</taxon>
        <taxon>Streptosporangiales</taxon>
        <taxon>Streptosporangiaceae</taxon>
        <taxon>Streptosporangium</taxon>
    </lineage>
</organism>
<evidence type="ECO:0000313" key="4">
    <source>
        <dbReference type="EMBL" id="GAA3033887.1"/>
    </source>
</evidence>
<dbReference type="GO" id="GO:0016787">
    <property type="term" value="F:hydrolase activity"/>
    <property type="evidence" value="ECO:0007669"/>
    <property type="project" value="UniProtKB-KW"/>
</dbReference>
<comment type="caution">
    <text evidence="4">The sequence shown here is derived from an EMBL/GenBank/DDBJ whole genome shotgun (WGS) entry which is preliminary data.</text>
</comment>
<evidence type="ECO:0000256" key="1">
    <source>
        <dbReference type="SAM" id="MobiDB-lite"/>
    </source>
</evidence>
<dbReference type="PANTHER" id="PTHR46825">
    <property type="entry name" value="D-ALANYL-D-ALANINE-CARBOXYPEPTIDASE/ENDOPEPTIDASE AMPH"/>
    <property type="match status" value="1"/>
</dbReference>